<dbReference type="AlphaFoldDB" id="A0A2U0SJ94"/>
<evidence type="ECO:0000313" key="1">
    <source>
        <dbReference type="EMBL" id="PVX31392.1"/>
    </source>
</evidence>
<comment type="caution">
    <text evidence="1">The sequence shown here is derived from an EMBL/GenBank/DDBJ whole genome shotgun (WGS) entry which is preliminary data.</text>
</comment>
<dbReference type="EMBL" id="QENQ01000001">
    <property type="protein sequence ID" value="PVX31392.1"/>
    <property type="molecule type" value="Genomic_DNA"/>
</dbReference>
<keyword evidence="2" id="KW-1185">Reference proteome</keyword>
<dbReference type="Proteomes" id="UP000245890">
    <property type="component" value="Unassembled WGS sequence"/>
</dbReference>
<organism evidence="1 2">
    <name type="scientific">Sphingomonas pokkalii</name>
    <dbReference type="NCBI Taxonomy" id="2175090"/>
    <lineage>
        <taxon>Bacteria</taxon>
        <taxon>Pseudomonadati</taxon>
        <taxon>Pseudomonadota</taxon>
        <taxon>Alphaproteobacteria</taxon>
        <taxon>Sphingomonadales</taxon>
        <taxon>Sphingomonadaceae</taxon>
        <taxon>Sphingomonas</taxon>
    </lineage>
</organism>
<accession>A0A2U0SJ94</accession>
<proteinExistence type="predicted"/>
<dbReference type="OrthoDB" id="8450555at2"/>
<reference evidence="1 2" key="1">
    <citation type="submission" date="2018-05" db="EMBL/GenBank/DDBJ databases">
        <title>Description of Sphingomonas pokkalii sp nov, isolated from the rhizosphere of saline tolerant pokkali rice and its draft genome analysis.</title>
        <authorList>
            <person name="Menon R."/>
            <person name="Kumari S."/>
            <person name="Rameshkumar N."/>
        </authorList>
    </citation>
    <scope>NUCLEOTIDE SEQUENCE [LARGE SCALE GENOMIC DNA]</scope>
    <source>
        <strain evidence="1 2">L3B27</strain>
    </source>
</reference>
<evidence type="ECO:0000313" key="2">
    <source>
        <dbReference type="Proteomes" id="UP000245890"/>
    </source>
</evidence>
<protein>
    <submittedName>
        <fullName evidence="1">Uncharacterized protein</fullName>
    </submittedName>
</protein>
<name>A0A2U0SJ94_9SPHN</name>
<gene>
    <name evidence="1" type="ORF">DD559_07340</name>
</gene>
<sequence length="163" mass="17593">MTAKVRIKAGPVEFEYEGETELGVSDIKDLFTHIETLFKVPVLAEVPDSHFPATPPASNLSAGAAPPQKLHINSIATKLKAKTGPEVAEAAAAALQIYEQKQTFNRAELLEMMKKATMHYKDSMAGNLSKILITLVGSKFNQVSDGVYSLSADAYQSLEAQLA</sequence>